<keyword evidence="4" id="KW-1185">Reference proteome</keyword>
<dbReference type="Proteomes" id="UP001530293">
    <property type="component" value="Unassembled WGS sequence"/>
</dbReference>
<evidence type="ECO:0000256" key="2">
    <source>
        <dbReference type="SAM" id="SignalP"/>
    </source>
</evidence>
<feature type="compositionally biased region" description="Polar residues" evidence="1">
    <location>
        <begin position="111"/>
        <end position="127"/>
    </location>
</feature>
<name>A0ABD3M9V0_9STRA</name>
<accession>A0ABD3M9V0</accession>
<feature type="signal peptide" evidence="2">
    <location>
        <begin position="1"/>
        <end position="22"/>
    </location>
</feature>
<dbReference type="AlphaFoldDB" id="A0ABD3M9V0"/>
<evidence type="ECO:0000313" key="4">
    <source>
        <dbReference type="Proteomes" id="UP001530293"/>
    </source>
</evidence>
<proteinExistence type="predicted"/>
<dbReference type="EMBL" id="JALLBG020000187">
    <property type="protein sequence ID" value="KAL3760382.1"/>
    <property type="molecule type" value="Genomic_DNA"/>
</dbReference>
<protein>
    <submittedName>
        <fullName evidence="3">Uncharacterized protein</fullName>
    </submittedName>
</protein>
<comment type="caution">
    <text evidence="3">The sequence shown here is derived from an EMBL/GenBank/DDBJ whole genome shotgun (WGS) entry which is preliminary data.</text>
</comment>
<keyword evidence="2" id="KW-0732">Signal</keyword>
<organism evidence="3 4">
    <name type="scientific">Discostella pseudostelligera</name>
    <dbReference type="NCBI Taxonomy" id="259834"/>
    <lineage>
        <taxon>Eukaryota</taxon>
        <taxon>Sar</taxon>
        <taxon>Stramenopiles</taxon>
        <taxon>Ochrophyta</taxon>
        <taxon>Bacillariophyta</taxon>
        <taxon>Coscinodiscophyceae</taxon>
        <taxon>Thalassiosirophycidae</taxon>
        <taxon>Stephanodiscales</taxon>
        <taxon>Stephanodiscaceae</taxon>
        <taxon>Discostella</taxon>
    </lineage>
</organism>
<sequence>MMRSMLVSSLAIPLLSLTTVSAFVDIHNNFAARTQNAAAAAADESLRALHITKRPDDTHECNSILSPIQQTRRDWLQLSLTSFSSLLVPILLCQSQPTYALALEEDSPTVTTSTPQIRIPTDVTSGSLPELPPEAVRSYLQYRFPLQLAADYYIFDLQTQVSNVDEYGNISDLLNSQGGGRGGQGGSSRLERDFVNPMRIIGLSMPPDVADNLRTNQFQFELAMSKLKKVTSGIRRDLPVEVDVKAVVPKAQEAWNDGRLALNSYFEILNSVTGLKGEMVSIPPSGLNQVKEYGRSIRRYNEFMKKTKLCQNRGGPTLSNAWGQLMVSGYLQDSCGVEPLEGYFFQ</sequence>
<gene>
    <name evidence="3" type="ORF">ACHAWU_006174</name>
</gene>
<evidence type="ECO:0000256" key="1">
    <source>
        <dbReference type="SAM" id="MobiDB-lite"/>
    </source>
</evidence>
<feature type="chain" id="PRO_5044834193" evidence="2">
    <location>
        <begin position="23"/>
        <end position="346"/>
    </location>
</feature>
<reference evidence="3 4" key="1">
    <citation type="submission" date="2024-10" db="EMBL/GenBank/DDBJ databases">
        <title>Updated reference genomes for cyclostephanoid diatoms.</title>
        <authorList>
            <person name="Roberts W.R."/>
            <person name="Alverson A.J."/>
        </authorList>
    </citation>
    <scope>NUCLEOTIDE SEQUENCE [LARGE SCALE GENOMIC DNA]</scope>
    <source>
        <strain evidence="3 4">AJA232-27</strain>
    </source>
</reference>
<evidence type="ECO:0000313" key="3">
    <source>
        <dbReference type="EMBL" id="KAL3760382.1"/>
    </source>
</evidence>
<feature type="region of interest" description="Disordered" evidence="1">
    <location>
        <begin position="111"/>
        <end position="130"/>
    </location>
</feature>